<evidence type="ECO:0000313" key="3">
    <source>
        <dbReference type="EMBL" id="KUK80600.1"/>
    </source>
</evidence>
<name>A0A101HPE6_9BACT</name>
<sequence length="432" mass="48123">MQINGVSIFTNDGEFIEKGYVRVENGEIVKVSSGESSYDGENLHLDGKLLMPSLVNAHTHIYSTFSRGLGVSPFNPSSFTKLLEELWWRLDKALTLEDLEISAYVASIESLKAGVTSLFDHNSSPNAIDGSLKRIAAAVNNVGLRYCGAYEVSDRDGLEKRDRGIRENLEFSRESTQYKKGVFGFHASFTLSKETLSLASKEIAGKLPIHVHVAEGPEDQEHTIGVYDQRVLERFHRAGLMTENSIYAHCIHTTPSERGLIKNTKGYIVVNCQSNINNGVGFPEWKRFREEGAAVLVGNDGYGFNLSNDVRFMILGPHYIQRDPKASYSGDLNPSLFGANYELATRTFGANIGTIREGSSADLIVLNYRSPTEITAENFVDHFFFGICDNISVSDVFVGGERVLAEGVPTKVDEEIIYREARRLYKAFEKRF</sequence>
<gene>
    <name evidence="3" type="ORF">XD94_0882</name>
</gene>
<organism evidence="3 4">
    <name type="scientific">Mesotoga prima</name>
    <dbReference type="NCBI Taxonomy" id="1184387"/>
    <lineage>
        <taxon>Bacteria</taxon>
        <taxon>Thermotogati</taxon>
        <taxon>Thermotogota</taxon>
        <taxon>Thermotogae</taxon>
        <taxon>Kosmotogales</taxon>
        <taxon>Kosmotogaceae</taxon>
        <taxon>Mesotoga</taxon>
    </lineage>
</organism>
<protein>
    <submittedName>
        <fullName evidence="3">Cytosine deaminase-like metal-dependent hydrolase</fullName>
    </submittedName>
</protein>
<proteinExistence type="predicted"/>
<evidence type="ECO:0000256" key="1">
    <source>
        <dbReference type="ARBA" id="ARBA00022801"/>
    </source>
</evidence>
<dbReference type="InterPro" id="IPR032466">
    <property type="entry name" value="Metal_Hydrolase"/>
</dbReference>
<dbReference type="PANTHER" id="PTHR43794:SF11">
    <property type="entry name" value="AMIDOHYDROLASE-RELATED DOMAIN-CONTAINING PROTEIN"/>
    <property type="match status" value="1"/>
</dbReference>
<evidence type="ECO:0000259" key="2">
    <source>
        <dbReference type="Pfam" id="PF01979"/>
    </source>
</evidence>
<dbReference type="InterPro" id="IPR006680">
    <property type="entry name" value="Amidohydro-rel"/>
</dbReference>
<dbReference type="InterPro" id="IPR050287">
    <property type="entry name" value="MTA/SAH_deaminase"/>
</dbReference>
<feature type="domain" description="Amidohydrolase-related" evidence="2">
    <location>
        <begin position="50"/>
        <end position="403"/>
    </location>
</feature>
<dbReference type="SUPFAM" id="SSF51338">
    <property type="entry name" value="Composite domain of metallo-dependent hydrolases"/>
    <property type="match status" value="1"/>
</dbReference>
<reference evidence="4" key="1">
    <citation type="journal article" date="2015" name="MBio">
        <title>Genome-Resolved Metagenomic Analysis Reveals Roles for Candidate Phyla and Other Microbial Community Members in Biogeochemical Transformations in Oil Reservoirs.</title>
        <authorList>
            <person name="Hu P."/>
            <person name="Tom L."/>
            <person name="Singh A."/>
            <person name="Thomas B.C."/>
            <person name="Baker B.J."/>
            <person name="Piceno Y.M."/>
            <person name="Andersen G.L."/>
            <person name="Banfield J.F."/>
        </authorList>
    </citation>
    <scope>NUCLEOTIDE SEQUENCE [LARGE SCALE GENOMIC DNA]</scope>
</reference>
<dbReference type="GO" id="GO:0016810">
    <property type="term" value="F:hydrolase activity, acting on carbon-nitrogen (but not peptide) bonds"/>
    <property type="evidence" value="ECO:0007669"/>
    <property type="project" value="InterPro"/>
</dbReference>
<dbReference type="AlphaFoldDB" id="A0A101HPE6"/>
<dbReference type="Proteomes" id="UP000054092">
    <property type="component" value="Unassembled WGS sequence"/>
</dbReference>
<dbReference type="EMBL" id="LGGP01000133">
    <property type="protein sequence ID" value="KUK80600.1"/>
    <property type="molecule type" value="Genomic_DNA"/>
</dbReference>
<comment type="caution">
    <text evidence="3">The sequence shown here is derived from an EMBL/GenBank/DDBJ whole genome shotgun (WGS) entry which is preliminary data.</text>
</comment>
<dbReference type="InterPro" id="IPR011059">
    <property type="entry name" value="Metal-dep_hydrolase_composite"/>
</dbReference>
<accession>A0A101HPE6</accession>
<dbReference type="PANTHER" id="PTHR43794">
    <property type="entry name" value="AMINOHYDROLASE SSNA-RELATED"/>
    <property type="match status" value="1"/>
</dbReference>
<dbReference type="Pfam" id="PF01979">
    <property type="entry name" value="Amidohydro_1"/>
    <property type="match status" value="1"/>
</dbReference>
<dbReference type="Gene3D" id="3.20.20.140">
    <property type="entry name" value="Metal-dependent hydrolases"/>
    <property type="match status" value="1"/>
</dbReference>
<evidence type="ECO:0000313" key="4">
    <source>
        <dbReference type="Proteomes" id="UP000054092"/>
    </source>
</evidence>
<dbReference type="Gene3D" id="2.30.40.10">
    <property type="entry name" value="Urease, subunit C, domain 1"/>
    <property type="match status" value="1"/>
</dbReference>
<dbReference type="PATRIC" id="fig|1184387.3.peg.1279"/>
<keyword evidence="1 3" id="KW-0378">Hydrolase</keyword>
<dbReference type="SUPFAM" id="SSF51556">
    <property type="entry name" value="Metallo-dependent hydrolases"/>
    <property type="match status" value="1"/>
</dbReference>